<dbReference type="SUPFAM" id="SSF56954">
    <property type="entry name" value="Outer membrane efflux proteins (OEP)"/>
    <property type="match status" value="1"/>
</dbReference>
<protein>
    <submittedName>
        <fullName evidence="2">Uncharacterized protein</fullName>
    </submittedName>
</protein>
<name>A0A7Y7XW20_9PSED</name>
<evidence type="ECO:0000256" key="1">
    <source>
        <dbReference type="SAM" id="SignalP"/>
    </source>
</evidence>
<dbReference type="Proteomes" id="UP000517547">
    <property type="component" value="Unassembled WGS sequence"/>
</dbReference>
<gene>
    <name evidence="2" type="ORF">HX845_05290</name>
</gene>
<reference evidence="2 3" key="1">
    <citation type="submission" date="2020-04" db="EMBL/GenBank/DDBJ databases">
        <title>Molecular characterization of pseudomonads from Agaricus bisporus reveal novel blotch 2 pathogens in Western Europe.</title>
        <authorList>
            <person name="Taparia T."/>
            <person name="Krijger M."/>
            <person name="Haynes E."/>
            <person name="Elpinstone J.G."/>
            <person name="Noble R."/>
            <person name="Van Der Wolf J."/>
        </authorList>
    </citation>
    <scope>NUCLEOTIDE SEQUENCE [LARGE SCALE GENOMIC DNA]</scope>
    <source>
        <strain evidence="2 3">IPO3738</strain>
    </source>
</reference>
<organism evidence="2 3">
    <name type="scientific">Pseudomonas gingeri</name>
    <dbReference type="NCBI Taxonomy" id="117681"/>
    <lineage>
        <taxon>Bacteria</taxon>
        <taxon>Pseudomonadati</taxon>
        <taxon>Pseudomonadota</taxon>
        <taxon>Gammaproteobacteria</taxon>
        <taxon>Pseudomonadales</taxon>
        <taxon>Pseudomonadaceae</taxon>
        <taxon>Pseudomonas</taxon>
    </lineage>
</organism>
<evidence type="ECO:0000313" key="3">
    <source>
        <dbReference type="Proteomes" id="UP000517547"/>
    </source>
</evidence>
<dbReference type="AlphaFoldDB" id="A0A7Y7XW20"/>
<evidence type="ECO:0000313" key="2">
    <source>
        <dbReference type="EMBL" id="NWC13040.1"/>
    </source>
</evidence>
<feature type="signal peptide" evidence="1">
    <location>
        <begin position="1"/>
        <end position="20"/>
    </location>
</feature>
<dbReference type="EMBL" id="JACAQE010000001">
    <property type="protein sequence ID" value="NWC13040.1"/>
    <property type="molecule type" value="Genomic_DNA"/>
</dbReference>
<accession>A0A7Y7XW20</accession>
<comment type="caution">
    <text evidence="2">The sequence shown here is derived from an EMBL/GenBank/DDBJ whole genome shotgun (WGS) entry which is preliminary data.</text>
</comment>
<keyword evidence="1" id="KW-0732">Signal</keyword>
<sequence length="177" mass="19302">MTGRYCVFLMTCMAPASVFAAQSASSPSDRTQLMSVYQEAATNNSEINVARVGFEAQREAIPRARANRLLAITTSATIESTRLERDAPALMRVCSGTTYQANPAETYLETGRPLKTKSAARLPQQDPIAQRQGHRIRPGGFAVSGAVMAEVKTDKRRVIESFLSPLEAYASSSLKER</sequence>
<feature type="chain" id="PRO_5030755337" evidence="1">
    <location>
        <begin position="21"/>
        <end position="177"/>
    </location>
</feature>
<proteinExistence type="predicted"/>
<dbReference type="RefSeq" id="WP_103033085.1">
    <property type="nucleotide sequence ID" value="NZ_JACAQE010000001.1"/>
</dbReference>